<feature type="region of interest" description="Disordered" evidence="1">
    <location>
        <begin position="27"/>
        <end position="101"/>
    </location>
</feature>
<sequence length="204" mass="23091">MCSEKGCVGHVIAWSMSFIYENDDEVVRKERDEHEESRPWGGGGGTTARRARGDNTIIQNAATTADTKAPSSRQPEEALSRRARAETGEEKELEGGSSRKREIILRDACAKMFGVKSLHQPPGQRSWHGLRRRKIERGQAREGRERRVYEGDGGRENDKRKRVLSLQGAETTAHERPQPKPWHNSANAPEDKDRERYEGSQSFP</sequence>
<feature type="region of interest" description="Disordered" evidence="1">
    <location>
        <begin position="115"/>
        <end position="204"/>
    </location>
</feature>
<dbReference type="Proteomes" id="UP001218218">
    <property type="component" value="Unassembled WGS sequence"/>
</dbReference>
<gene>
    <name evidence="2" type="ORF">DFH08DRAFT_826878</name>
</gene>
<dbReference type="AlphaFoldDB" id="A0AAD7E7V1"/>
<organism evidence="2 3">
    <name type="scientific">Mycena albidolilacea</name>
    <dbReference type="NCBI Taxonomy" id="1033008"/>
    <lineage>
        <taxon>Eukaryota</taxon>
        <taxon>Fungi</taxon>
        <taxon>Dikarya</taxon>
        <taxon>Basidiomycota</taxon>
        <taxon>Agaricomycotina</taxon>
        <taxon>Agaricomycetes</taxon>
        <taxon>Agaricomycetidae</taxon>
        <taxon>Agaricales</taxon>
        <taxon>Marasmiineae</taxon>
        <taxon>Mycenaceae</taxon>
        <taxon>Mycena</taxon>
    </lineage>
</organism>
<feature type="compositionally biased region" description="Basic and acidic residues" evidence="1">
    <location>
        <begin position="189"/>
        <end position="198"/>
    </location>
</feature>
<dbReference type="EMBL" id="JARIHO010000120">
    <property type="protein sequence ID" value="KAJ7302132.1"/>
    <property type="molecule type" value="Genomic_DNA"/>
</dbReference>
<feature type="compositionally biased region" description="Basic and acidic residues" evidence="1">
    <location>
        <begin position="74"/>
        <end position="101"/>
    </location>
</feature>
<comment type="caution">
    <text evidence="2">The sequence shown here is derived from an EMBL/GenBank/DDBJ whole genome shotgun (WGS) entry which is preliminary data.</text>
</comment>
<reference evidence="2" key="1">
    <citation type="submission" date="2023-03" db="EMBL/GenBank/DDBJ databases">
        <title>Massive genome expansion in bonnet fungi (Mycena s.s.) driven by repeated elements and novel gene families across ecological guilds.</title>
        <authorList>
            <consortium name="Lawrence Berkeley National Laboratory"/>
            <person name="Harder C.B."/>
            <person name="Miyauchi S."/>
            <person name="Viragh M."/>
            <person name="Kuo A."/>
            <person name="Thoen E."/>
            <person name="Andreopoulos B."/>
            <person name="Lu D."/>
            <person name="Skrede I."/>
            <person name="Drula E."/>
            <person name="Henrissat B."/>
            <person name="Morin E."/>
            <person name="Kohler A."/>
            <person name="Barry K."/>
            <person name="LaButti K."/>
            <person name="Morin E."/>
            <person name="Salamov A."/>
            <person name="Lipzen A."/>
            <person name="Mereny Z."/>
            <person name="Hegedus B."/>
            <person name="Baldrian P."/>
            <person name="Stursova M."/>
            <person name="Weitz H."/>
            <person name="Taylor A."/>
            <person name="Grigoriev I.V."/>
            <person name="Nagy L.G."/>
            <person name="Martin F."/>
            <person name="Kauserud H."/>
        </authorList>
    </citation>
    <scope>NUCLEOTIDE SEQUENCE</scope>
    <source>
        <strain evidence="2">CBHHK002</strain>
    </source>
</reference>
<name>A0AAD7E7V1_9AGAR</name>
<feature type="compositionally biased region" description="Basic and acidic residues" evidence="1">
    <location>
        <begin position="27"/>
        <end position="38"/>
    </location>
</feature>
<accession>A0AAD7E7V1</accession>
<proteinExistence type="predicted"/>
<keyword evidence="3" id="KW-1185">Reference proteome</keyword>
<protein>
    <submittedName>
        <fullName evidence="2">Uncharacterized protein</fullName>
    </submittedName>
</protein>
<feature type="compositionally biased region" description="Polar residues" evidence="1">
    <location>
        <begin position="56"/>
        <end position="73"/>
    </location>
</feature>
<evidence type="ECO:0000313" key="3">
    <source>
        <dbReference type="Proteomes" id="UP001218218"/>
    </source>
</evidence>
<evidence type="ECO:0000313" key="2">
    <source>
        <dbReference type="EMBL" id="KAJ7302132.1"/>
    </source>
</evidence>
<evidence type="ECO:0000256" key="1">
    <source>
        <dbReference type="SAM" id="MobiDB-lite"/>
    </source>
</evidence>
<feature type="compositionally biased region" description="Basic and acidic residues" evidence="1">
    <location>
        <begin position="136"/>
        <end position="159"/>
    </location>
</feature>